<feature type="compositionally biased region" description="Acidic residues" evidence="1">
    <location>
        <begin position="237"/>
        <end position="248"/>
    </location>
</feature>
<feature type="region of interest" description="Disordered" evidence="1">
    <location>
        <begin position="196"/>
        <end position="248"/>
    </location>
</feature>
<gene>
    <name evidence="2" type="ORF">MM171B01401_0012</name>
</gene>
<reference evidence="2" key="1">
    <citation type="submission" date="2020-03" db="EMBL/GenBank/DDBJ databases">
        <title>The deep terrestrial virosphere.</title>
        <authorList>
            <person name="Holmfeldt K."/>
            <person name="Nilsson E."/>
            <person name="Simone D."/>
            <person name="Lopez-Fernandez M."/>
            <person name="Wu X."/>
            <person name="de Brujin I."/>
            <person name="Lundin D."/>
            <person name="Andersson A."/>
            <person name="Bertilsson S."/>
            <person name="Dopson M."/>
        </authorList>
    </citation>
    <scope>NUCLEOTIDE SEQUENCE</scope>
    <source>
        <strain evidence="2">MM171B01401</strain>
    </source>
</reference>
<sequence length="248" mass="27752">MERRRFSGFEVDDQDRVIVTTSRGHRLVCKPIATMLDGVKEEELVRATAEVDVPPCPAYTVEDVSGDSQEFKYDQEGIDDPHTPEEDREAWAMYQKKLAEAEALADQRSNERLIRTIAISGIEDLDAEPDGEWVPRHEYLGWTIPENPYERQFHYFRREVIGAEEDGYNLMAGIAAASGLNREVLAQLEDRFRRPLGEPDAEADPGEAVPEGEAEGTQGLDDRPPVHDDRSSGQDGDGGDLEEPELVG</sequence>
<evidence type="ECO:0000313" key="2">
    <source>
        <dbReference type="EMBL" id="QJB02238.1"/>
    </source>
</evidence>
<evidence type="ECO:0000256" key="1">
    <source>
        <dbReference type="SAM" id="MobiDB-lite"/>
    </source>
</evidence>
<organism evidence="2">
    <name type="scientific">viral metagenome</name>
    <dbReference type="NCBI Taxonomy" id="1070528"/>
    <lineage>
        <taxon>unclassified sequences</taxon>
        <taxon>metagenomes</taxon>
        <taxon>organismal metagenomes</taxon>
    </lineage>
</organism>
<proteinExistence type="predicted"/>
<feature type="compositionally biased region" description="Acidic residues" evidence="1">
    <location>
        <begin position="199"/>
        <end position="214"/>
    </location>
</feature>
<accession>A0A6M3M4M1</accession>
<feature type="compositionally biased region" description="Basic and acidic residues" evidence="1">
    <location>
        <begin position="220"/>
        <end position="232"/>
    </location>
</feature>
<dbReference type="AlphaFoldDB" id="A0A6M3M4M1"/>
<name>A0A6M3M4M1_9ZZZZ</name>
<dbReference type="EMBL" id="MT143768">
    <property type="protein sequence ID" value="QJB02238.1"/>
    <property type="molecule type" value="Genomic_DNA"/>
</dbReference>
<protein>
    <submittedName>
        <fullName evidence="2">Uncharacterized protein</fullName>
    </submittedName>
</protein>